<gene>
    <name evidence="2" type="ordered locus">wcw_1686</name>
</gene>
<dbReference type="InterPro" id="IPR017853">
    <property type="entry name" value="GH"/>
</dbReference>
<dbReference type="Pfam" id="PF05691">
    <property type="entry name" value="Raffinose_syn"/>
    <property type="match status" value="2"/>
</dbReference>
<sequence>MMKTLQADTVVDLDRHLASSQLVIVTSPLFSGSLRIPLKLESADNLTIVSIGNGSRGACLDYFTCFHEITSNFLTIVKCRSGYNVLCCLSHSGVAASLEGDGKDCLLCLRGVSAEPVPVLIGVHGSDLHQTVGLAIRMGVKKALRAGKFGEEKPPIPHWLKTLGWESGASFGRIPTHDKILGAVWALRQEGIQPGYVLIDEGWQRVERRGGKKVLSCFEADAERFPMGLSGLVQELQRAGVHHVGVAHSIFGCGGGISDSLVGKYQLSTKENEKGYLGYDLGKTFQFYHDYYKSLSEEGIAFVKVKRQVDAAGFIGNPGLMTRIYSHLQSAIQASSGLFFEASHLNSECLNNESLISGIAATDDDLETAQTLAGVKKMIRSLLVNACWMQNFFSSWITDFPYSHLLAILHALSSTAHVIGDPPGKTKIELLKKCVLPSGRLIQADYPLTLCSSSFFLNPLTTHALYCAFSFKGESGLLALFNFTRKKKPLQEDVSASLIEGISGDRFAVYSHTNGYLGVFEKNEEFSVAVKQNEADILTFAPVRNGVALIGCYAFYVPNGPIQEITIEQESMHISSIVTSPMLMYSEKSVMEIRRNGKVIPWDYDQEKKLLVIDSRQSQSEIPTVYTLNFE</sequence>
<evidence type="ECO:0000256" key="1">
    <source>
        <dbReference type="ARBA" id="ARBA00023277"/>
    </source>
</evidence>
<proteinExistence type="predicted"/>
<dbReference type="AlphaFoldDB" id="D6YSI5"/>
<dbReference type="Gene3D" id="3.20.20.70">
    <property type="entry name" value="Aldolase class I"/>
    <property type="match status" value="1"/>
</dbReference>
<evidence type="ECO:0008006" key="4">
    <source>
        <dbReference type="Google" id="ProtNLM"/>
    </source>
</evidence>
<accession>D6YSI5</accession>
<keyword evidence="3" id="KW-1185">Reference proteome</keyword>
<dbReference type="CAZy" id="GH36">
    <property type="family name" value="Glycoside Hydrolase Family 36"/>
</dbReference>
<dbReference type="SUPFAM" id="SSF51445">
    <property type="entry name" value="(Trans)glycosidases"/>
    <property type="match status" value="1"/>
</dbReference>
<dbReference type="eggNOG" id="COG3345">
    <property type="taxonomic scope" value="Bacteria"/>
</dbReference>
<dbReference type="HOGENOM" id="CLU_007066_0_0_0"/>
<dbReference type="PANTHER" id="PTHR31268:SF32">
    <property type="entry name" value="GALACTINOL--SUCROSE GALACTOSYLTRANSFERASE 2-RELATED"/>
    <property type="match status" value="1"/>
</dbReference>
<dbReference type="STRING" id="716544.wcw_1686"/>
<dbReference type="InterPro" id="IPR013785">
    <property type="entry name" value="Aldolase_TIM"/>
</dbReference>
<dbReference type="Proteomes" id="UP000001505">
    <property type="component" value="Chromosome"/>
</dbReference>
<dbReference type="OrthoDB" id="9758822at2"/>
<dbReference type="InterPro" id="IPR008811">
    <property type="entry name" value="Glycosyl_hydrolases_36"/>
</dbReference>
<dbReference type="RefSeq" id="WP_013182735.1">
    <property type="nucleotide sequence ID" value="NC_014225.1"/>
</dbReference>
<dbReference type="KEGG" id="wch:wcw_1686"/>
<dbReference type="EMBL" id="CP001928">
    <property type="protein sequence ID" value="ADI39030.1"/>
    <property type="molecule type" value="Genomic_DNA"/>
</dbReference>
<evidence type="ECO:0000313" key="3">
    <source>
        <dbReference type="Proteomes" id="UP000001505"/>
    </source>
</evidence>
<keyword evidence="1" id="KW-0119">Carbohydrate metabolism</keyword>
<organism evidence="2 3">
    <name type="scientific">Waddlia chondrophila (strain ATCC VR-1470 / WSU 86-1044)</name>
    <dbReference type="NCBI Taxonomy" id="716544"/>
    <lineage>
        <taxon>Bacteria</taxon>
        <taxon>Pseudomonadati</taxon>
        <taxon>Chlamydiota</taxon>
        <taxon>Chlamydiia</taxon>
        <taxon>Parachlamydiales</taxon>
        <taxon>Waddliaceae</taxon>
        <taxon>Waddlia</taxon>
    </lineage>
</organism>
<dbReference type="PANTHER" id="PTHR31268">
    <property type="match status" value="1"/>
</dbReference>
<evidence type="ECO:0000313" key="2">
    <source>
        <dbReference type="EMBL" id="ADI39030.1"/>
    </source>
</evidence>
<reference evidence="2 3" key="1">
    <citation type="journal article" date="2010" name="PLoS ONE">
        <title>The Waddlia genome: a window into chlamydial biology.</title>
        <authorList>
            <person name="Bertelli C."/>
            <person name="Collyn F."/>
            <person name="Croxatto A."/>
            <person name="Ruckert C."/>
            <person name="Polkinghorne A."/>
            <person name="Kebbi-Beghdadi C."/>
            <person name="Goesmann A."/>
            <person name="Vaughan L."/>
            <person name="Greub G."/>
        </authorList>
    </citation>
    <scope>NUCLEOTIDE SEQUENCE [LARGE SCALE GENOMIC DNA]</scope>
    <source>
        <strain evidence="3">ATCC VR-1470 / WSU 86-1044</strain>
    </source>
</reference>
<name>D6YSI5_WADCW</name>
<protein>
    <recommendedName>
        <fullName evidence="4">Raffinose synthase</fullName>
    </recommendedName>
</protein>